<feature type="compositionally biased region" description="Basic and acidic residues" evidence="1">
    <location>
        <begin position="342"/>
        <end position="362"/>
    </location>
</feature>
<feature type="compositionally biased region" description="Acidic residues" evidence="1">
    <location>
        <begin position="34"/>
        <end position="50"/>
    </location>
</feature>
<feature type="compositionally biased region" description="Polar residues" evidence="1">
    <location>
        <begin position="183"/>
        <end position="203"/>
    </location>
</feature>
<feature type="compositionally biased region" description="Polar residues" evidence="1">
    <location>
        <begin position="381"/>
        <end position="403"/>
    </location>
</feature>
<organism evidence="2 3">
    <name type="scientific">Lophium mytilinum</name>
    <dbReference type="NCBI Taxonomy" id="390894"/>
    <lineage>
        <taxon>Eukaryota</taxon>
        <taxon>Fungi</taxon>
        <taxon>Dikarya</taxon>
        <taxon>Ascomycota</taxon>
        <taxon>Pezizomycotina</taxon>
        <taxon>Dothideomycetes</taxon>
        <taxon>Pleosporomycetidae</taxon>
        <taxon>Mytilinidiales</taxon>
        <taxon>Mytilinidiaceae</taxon>
        <taxon>Lophium</taxon>
    </lineage>
</organism>
<protein>
    <submittedName>
        <fullName evidence="2">Uncharacterized protein</fullName>
    </submittedName>
</protein>
<feature type="region of interest" description="Disordered" evidence="1">
    <location>
        <begin position="526"/>
        <end position="582"/>
    </location>
</feature>
<feature type="compositionally biased region" description="Low complexity" evidence="1">
    <location>
        <begin position="168"/>
        <end position="182"/>
    </location>
</feature>
<evidence type="ECO:0000256" key="1">
    <source>
        <dbReference type="SAM" id="MobiDB-lite"/>
    </source>
</evidence>
<gene>
    <name evidence="2" type="ORF">BU16DRAFT_82216</name>
</gene>
<evidence type="ECO:0000313" key="3">
    <source>
        <dbReference type="Proteomes" id="UP000799750"/>
    </source>
</evidence>
<sequence length="582" mass="63283">MDWQSQAGYFPYNPLTYPYPGYDVGGDDTGYVEFDGDDDDGGMYEPEEANEPVPSILPAGVAIPTPGLDGASDVKAQPTEPESNAPKIAAQQQLSVLREKLLASRKSGTPSAEPKQAPSAMSADVDNFIAEERAAAEAANAKNTPTKAAIPSRIDSSANKAPWSIPKQATPPTTTAQGRATAVSASSTKKPTVPSTIKNNGPAQSPKPLQQVQQPKLTKQKSPPQPSVGWGEMIQPKAGSNAQQLLPGKEVAKPTVLRGGTNTETSKSIQPAQPERKDSNTDKARDRQEPATNLPRQNNSRSQPNKNETQTAQIQTQATKANGSTPSNNTTNRETTASTKQVRKDSYPERTTQGERQPENSVRRPSIPLTRNLEPPAEGQNAAQRQPAEKTTQNAIVLSNSRVDSGHDQRLATEGGSINAAAHSHYFDDLDEWLEMTRYHDREYRQKLLNRHRAFAELEREAERINKEYPVDEDEHAYLPRLSAFRAPSRASAVRRIASTSSMRPPLPPAENTAAKTFEVASKYDNIEAPQKRGLSPSAPQALRPDKQPRLDAVAGAQQRLDEHTDVGMRGGHEKGPVSPHR</sequence>
<dbReference type="EMBL" id="MU004192">
    <property type="protein sequence ID" value="KAF2493524.1"/>
    <property type="molecule type" value="Genomic_DNA"/>
</dbReference>
<feature type="compositionally biased region" description="Polar residues" evidence="1">
    <location>
        <begin position="260"/>
        <end position="271"/>
    </location>
</feature>
<dbReference type="Proteomes" id="UP000799750">
    <property type="component" value="Unassembled WGS sequence"/>
</dbReference>
<feature type="compositionally biased region" description="Polar residues" evidence="1">
    <location>
        <begin position="320"/>
        <end position="340"/>
    </location>
</feature>
<dbReference type="OrthoDB" id="3946793at2759"/>
<dbReference type="AlphaFoldDB" id="A0A6A6QN19"/>
<feature type="compositionally biased region" description="Basic and acidic residues" evidence="1">
    <location>
        <begin position="274"/>
        <end position="289"/>
    </location>
</feature>
<evidence type="ECO:0000313" key="2">
    <source>
        <dbReference type="EMBL" id="KAF2493524.1"/>
    </source>
</evidence>
<reference evidence="2" key="1">
    <citation type="journal article" date="2020" name="Stud. Mycol.">
        <title>101 Dothideomycetes genomes: a test case for predicting lifestyles and emergence of pathogens.</title>
        <authorList>
            <person name="Haridas S."/>
            <person name="Albert R."/>
            <person name="Binder M."/>
            <person name="Bloem J."/>
            <person name="Labutti K."/>
            <person name="Salamov A."/>
            <person name="Andreopoulos B."/>
            <person name="Baker S."/>
            <person name="Barry K."/>
            <person name="Bills G."/>
            <person name="Bluhm B."/>
            <person name="Cannon C."/>
            <person name="Castanera R."/>
            <person name="Culley D."/>
            <person name="Daum C."/>
            <person name="Ezra D."/>
            <person name="Gonzalez J."/>
            <person name="Henrissat B."/>
            <person name="Kuo A."/>
            <person name="Liang C."/>
            <person name="Lipzen A."/>
            <person name="Lutzoni F."/>
            <person name="Magnuson J."/>
            <person name="Mondo S."/>
            <person name="Nolan M."/>
            <person name="Ohm R."/>
            <person name="Pangilinan J."/>
            <person name="Park H.-J."/>
            <person name="Ramirez L."/>
            <person name="Alfaro M."/>
            <person name="Sun H."/>
            <person name="Tritt A."/>
            <person name="Yoshinaga Y."/>
            <person name="Zwiers L.-H."/>
            <person name="Turgeon B."/>
            <person name="Goodwin S."/>
            <person name="Spatafora J."/>
            <person name="Crous P."/>
            <person name="Grigoriev I."/>
        </authorList>
    </citation>
    <scope>NUCLEOTIDE SEQUENCE</scope>
    <source>
        <strain evidence="2">CBS 269.34</strain>
    </source>
</reference>
<feature type="compositionally biased region" description="Basic and acidic residues" evidence="1">
    <location>
        <begin position="560"/>
        <end position="576"/>
    </location>
</feature>
<feature type="region of interest" description="Disordered" evidence="1">
    <location>
        <begin position="27"/>
        <end position="408"/>
    </location>
</feature>
<name>A0A6A6QN19_9PEZI</name>
<feature type="compositionally biased region" description="Low complexity" evidence="1">
    <location>
        <begin position="136"/>
        <end position="149"/>
    </location>
</feature>
<accession>A0A6A6QN19</accession>
<feature type="compositionally biased region" description="Low complexity" evidence="1">
    <location>
        <begin position="309"/>
        <end position="319"/>
    </location>
</feature>
<keyword evidence="3" id="KW-1185">Reference proteome</keyword>
<feature type="compositionally biased region" description="Low complexity" evidence="1">
    <location>
        <begin position="204"/>
        <end position="221"/>
    </location>
</feature>
<feature type="compositionally biased region" description="Polar residues" evidence="1">
    <location>
        <begin position="290"/>
        <end position="308"/>
    </location>
</feature>
<proteinExistence type="predicted"/>